<proteinExistence type="inferred from homology"/>
<evidence type="ECO:0000256" key="5">
    <source>
        <dbReference type="ARBA" id="ARBA00022827"/>
    </source>
</evidence>
<evidence type="ECO:0000256" key="3">
    <source>
        <dbReference type="ARBA" id="ARBA00013223"/>
    </source>
</evidence>
<name>A0ABS5M0D2_9MICO</name>
<dbReference type="PANTHER" id="PTHR48467:SF1">
    <property type="entry name" value="GLUTAMATE SYNTHASE 1 [NADH], CHLOROPLASTIC-LIKE"/>
    <property type="match status" value="1"/>
</dbReference>
<gene>
    <name evidence="10" type="ORF">JSQ98_00245</name>
</gene>
<comment type="cofactor">
    <cofactor evidence="1">
        <name>FAD</name>
        <dbReference type="ChEBI" id="CHEBI:57692"/>
    </cofactor>
</comment>
<keyword evidence="7" id="KW-0560">Oxidoreductase</keyword>
<dbReference type="InterPro" id="IPR021163">
    <property type="entry name" value="Ferredox_Rdtase_adrenod"/>
</dbReference>
<accession>A0ABS5M0D2</accession>
<keyword evidence="4" id="KW-0285">Flavoprotein</keyword>
<reference evidence="10 11" key="1">
    <citation type="submission" date="2021-02" db="EMBL/GenBank/DDBJ databases">
        <title>Draft genome and description of Leucobacter sp nov strain Marseille-Q4368.</title>
        <authorList>
            <person name="Boxberger M."/>
            <person name="La Scola B."/>
        </authorList>
    </citation>
    <scope>NUCLEOTIDE SEQUENCE [LARGE SCALE GENOMIC DNA]</scope>
    <source>
        <strain evidence="10 11">Marseille-Q4368</strain>
    </source>
</reference>
<evidence type="ECO:0000256" key="4">
    <source>
        <dbReference type="ARBA" id="ARBA00022630"/>
    </source>
</evidence>
<dbReference type="SUPFAM" id="SSF51971">
    <property type="entry name" value="Nucleotide-binding domain"/>
    <property type="match status" value="1"/>
</dbReference>
<dbReference type="RefSeq" id="WP_211647822.1">
    <property type="nucleotide sequence ID" value="NZ_JAFEVO010000001.1"/>
</dbReference>
<evidence type="ECO:0000259" key="9">
    <source>
        <dbReference type="Pfam" id="PF07992"/>
    </source>
</evidence>
<evidence type="ECO:0000256" key="7">
    <source>
        <dbReference type="ARBA" id="ARBA00023002"/>
    </source>
</evidence>
<keyword evidence="5" id="KW-0274">FAD</keyword>
<dbReference type="PANTHER" id="PTHR48467">
    <property type="entry name" value="GLUTAMATE SYNTHASE 1 [NADH], CHLOROPLASTIC-LIKE"/>
    <property type="match status" value="1"/>
</dbReference>
<dbReference type="PIRSF" id="PIRSF000362">
    <property type="entry name" value="FNR"/>
    <property type="match status" value="1"/>
</dbReference>
<evidence type="ECO:0000256" key="1">
    <source>
        <dbReference type="ARBA" id="ARBA00001974"/>
    </source>
</evidence>
<dbReference type="Gene3D" id="3.50.50.60">
    <property type="entry name" value="FAD/NAD(P)-binding domain"/>
    <property type="match status" value="1"/>
</dbReference>
<protein>
    <recommendedName>
        <fullName evidence="3">ferredoxin--NADP(+) reductase</fullName>
        <ecNumber evidence="3">1.18.1.2</ecNumber>
    </recommendedName>
</protein>
<comment type="catalytic activity">
    <reaction evidence="8">
        <text>2 reduced [2Fe-2S]-[ferredoxin] + NADP(+) + H(+) = 2 oxidized [2Fe-2S]-[ferredoxin] + NADPH</text>
        <dbReference type="Rhea" id="RHEA:20125"/>
        <dbReference type="Rhea" id="RHEA-COMP:10000"/>
        <dbReference type="Rhea" id="RHEA-COMP:10001"/>
        <dbReference type="ChEBI" id="CHEBI:15378"/>
        <dbReference type="ChEBI" id="CHEBI:33737"/>
        <dbReference type="ChEBI" id="CHEBI:33738"/>
        <dbReference type="ChEBI" id="CHEBI:57783"/>
        <dbReference type="ChEBI" id="CHEBI:58349"/>
        <dbReference type="EC" id="1.18.1.2"/>
    </reaction>
</comment>
<feature type="domain" description="FAD/NAD(P)-binding" evidence="9">
    <location>
        <begin position="8"/>
        <end position="163"/>
    </location>
</feature>
<sequence>MTPQPNPQVAIIGSGPAGCYLAQALHRALPTAELTIFDRTAAPYGLIRYGVAPDHQHTKAITRQFDRLFQSPDVHFVGGVDVDVDVTLAELRELYDVVVLATGLQRDRALDAPGAQLQGVVAAGAIIRSLNAHPKVDPEGFPRLGSDVVVIGAGNVALDVVRFLVKDRSGFVGSDVDDAALEQYLAAPAQRITVLSRAAAADSKGDPQMLRELAALPRATYTVTDSATTTSAAPQSPDDRTRAARLASVAALDERRRGAFPGPAVSFCFGARPSRILGDEHVSAVEYTLAGQNVTVPASAVITAIGFDPHAAPGAASDTTAAGIIASLPPDLDSGRIAPALYRTGWAQRGSRGAIPENRSSAKLVAEEIVADLADGARITRNRASGGYQALDAGLRERAVDFSQWLALDAHERRTAPEGRVRRKVVSHEQMIDIARRTAPANQP</sequence>
<evidence type="ECO:0000256" key="2">
    <source>
        <dbReference type="ARBA" id="ARBA00008312"/>
    </source>
</evidence>
<keyword evidence="11" id="KW-1185">Reference proteome</keyword>
<dbReference type="InterPro" id="IPR023753">
    <property type="entry name" value="FAD/NAD-binding_dom"/>
</dbReference>
<dbReference type="InterPro" id="IPR055275">
    <property type="entry name" value="Ferredox_Rdtase"/>
</dbReference>
<evidence type="ECO:0000256" key="8">
    <source>
        <dbReference type="ARBA" id="ARBA00047776"/>
    </source>
</evidence>
<evidence type="ECO:0000256" key="6">
    <source>
        <dbReference type="ARBA" id="ARBA00022857"/>
    </source>
</evidence>
<comment type="caution">
    <text evidence="10">The sequence shown here is derived from an EMBL/GenBank/DDBJ whole genome shotgun (WGS) entry which is preliminary data.</text>
</comment>
<dbReference type="Pfam" id="PF07992">
    <property type="entry name" value="Pyr_redox_2"/>
    <property type="match status" value="1"/>
</dbReference>
<dbReference type="InterPro" id="IPR036188">
    <property type="entry name" value="FAD/NAD-bd_sf"/>
</dbReference>
<keyword evidence="6" id="KW-0521">NADP</keyword>
<dbReference type="EC" id="1.18.1.2" evidence="3"/>
<comment type="similarity">
    <text evidence="2">Belongs to the ferredoxin--NADP reductase type 1 family.</text>
</comment>
<dbReference type="Proteomes" id="UP000811492">
    <property type="component" value="Unassembled WGS sequence"/>
</dbReference>
<dbReference type="Gene3D" id="3.40.50.720">
    <property type="entry name" value="NAD(P)-binding Rossmann-like Domain"/>
    <property type="match status" value="1"/>
</dbReference>
<dbReference type="PRINTS" id="PR00419">
    <property type="entry name" value="ADXRDTASE"/>
</dbReference>
<dbReference type="EMBL" id="JAFEVO010000001">
    <property type="protein sequence ID" value="MBS3180647.1"/>
    <property type="molecule type" value="Genomic_DNA"/>
</dbReference>
<organism evidence="10 11">
    <name type="scientific">Leucobacter manosquensis</name>
    <dbReference type="NCBI Taxonomy" id="2810611"/>
    <lineage>
        <taxon>Bacteria</taxon>
        <taxon>Bacillati</taxon>
        <taxon>Actinomycetota</taxon>
        <taxon>Actinomycetes</taxon>
        <taxon>Micrococcales</taxon>
        <taxon>Microbacteriaceae</taxon>
        <taxon>Leucobacter</taxon>
    </lineage>
</organism>
<evidence type="ECO:0000313" key="10">
    <source>
        <dbReference type="EMBL" id="MBS3180647.1"/>
    </source>
</evidence>
<evidence type="ECO:0000313" key="11">
    <source>
        <dbReference type="Proteomes" id="UP000811492"/>
    </source>
</evidence>